<dbReference type="InterPro" id="IPR003779">
    <property type="entry name" value="CMD-like"/>
</dbReference>
<evidence type="ECO:0000256" key="1">
    <source>
        <dbReference type="ARBA" id="ARBA00022559"/>
    </source>
</evidence>
<dbReference type="EC" id="1.11.1.28" evidence="6"/>
<dbReference type="RefSeq" id="WP_186743098.1">
    <property type="nucleotide sequence ID" value="NZ_CP060394.1"/>
</dbReference>
<comment type="function">
    <text evidence="6">Antioxidant protein with alkyl hydroperoxidase activity. Required for the reduction of the AhpC active site cysteine residues and for the regeneration of the AhpC enzyme activity.</text>
</comment>
<dbReference type="PANTHER" id="PTHR33930:SF7">
    <property type="entry name" value="ALKYL HYDROPEROXIDE REDUCTASE AHPD"/>
    <property type="match status" value="1"/>
</dbReference>
<dbReference type="Gene3D" id="1.20.1290.10">
    <property type="entry name" value="AhpD-like"/>
    <property type="match status" value="1"/>
</dbReference>
<evidence type="ECO:0000256" key="5">
    <source>
        <dbReference type="ARBA" id="ARBA00023284"/>
    </source>
</evidence>
<dbReference type="NCBIfam" id="TIGR00778">
    <property type="entry name" value="ahpD_dom"/>
    <property type="match status" value="1"/>
</dbReference>
<dbReference type="GO" id="GO:0051920">
    <property type="term" value="F:peroxiredoxin activity"/>
    <property type="evidence" value="ECO:0007669"/>
    <property type="project" value="InterPro"/>
</dbReference>
<comment type="catalytic activity">
    <reaction evidence="6">
        <text>N(6)-[(R)-dihydrolipoyl]-L-lysyl-[lipoyl-carrier protein] + a hydroperoxide = N(6)-[(R)-lipoyl]-L-lysyl-[lipoyl-carrier protein] + an alcohol + H2O</text>
        <dbReference type="Rhea" id="RHEA:62636"/>
        <dbReference type="Rhea" id="RHEA-COMP:10502"/>
        <dbReference type="Rhea" id="RHEA-COMP:16355"/>
        <dbReference type="ChEBI" id="CHEBI:15377"/>
        <dbReference type="ChEBI" id="CHEBI:30879"/>
        <dbReference type="ChEBI" id="CHEBI:35924"/>
        <dbReference type="ChEBI" id="CHEBI:83099"/>
        <dbReference type="ChEBI" id="CHEBI:83100"/>
        <dbReference type="EC" id="1.11.1.28"/>
    </reaction>
</comment>
<dbReference type="GO" id="GO:0045454">
    <property type="term" value="P:cell redox homeostasis"/>
    <property type="evidence" value="ECO:0007669"/>
    <property type="project" value="TreeGrafter"/>
</dbReference>
<dbReference type="AlphaFoldDB" id="A0A7G8BHX3"/>
<dbReference type="HAMAP" id="MF_01676">
    <property type="entry name" value="AhpD"/>
    <property type="match status" value="1"/>
</dbReference>
<comment type="similarity">
    <text evidence="6">Belongs to the AhpD family.</text>
</comment>
<dbReference type="Pfam" id="PF02627">
    <property type="entry name" value="CMD"/>
    <property type="match status" value="1"/>
</dbReference>
<keyword evidence="5 6" id="KW-0676">Redox-active center</keyword>
<evidence type="ECO:0000256" key="6">
    <source>
        <dbReference type="HAMAP-Rule" id="MF_01676"/>
    </source>
</evidence>
<evidence type="ECO:0000256" key="4">
    <source>
        <dbReference type="ARBA" id="ARBA00023157"/>
    </source>
</evidence>
<evidence type="ECO:0000256" key="2">
    <source>
        <dbReference type="ARBA" id="ARBA00022862"/>
    </source>
</evidence>
<proteinExistence type="inferred from homology"/>
<gene>
    <name evidence="6" type="primary">ahpD</name>
    <name evidence="8" type="ORF">H7849_24650</name>
</gene>
<dbReference type="GO" id="GO:0015036">
    <property type="term" value="F:disulfide oxidoreductase activity"/>
    <property type="evidence" value="ECO:0007669"/>
    <property type="project" value="TreeGrafter"/>
</dbReference>
<keyword evidence="4 6" id="KW-1015">Disulfide bond</keyword>
<dbReference type="InterPro" id="IPR004675">
    <property type="entry name" value="AhpD_core"/>
</dbReference>
<keyword evidence="9" id="KW-1185">Reference proteome</keyword>
<sequence>MQLDQLIDGLPVYAKDLKLNYSSLVRQNQELTPQQLWGTVVASAIATRNPELTEAALEEGAKQLSAQALDAAKAAAAVMGMNNIYYRFLHLTSNEKYSTLPSRLRMNVMRTHGVDHNDFELWSLAVSAINGCGKCVDSHEKVVREKGVSEETVLAVVRVASIVHAIGAVLDAERVAQPEAVAV</sequence>
<protein>
    <recommendedName>
        <fullName evidence="6">Alkyl hydroperoxide reductase AhpD</fullName>
        <ecNumber evidence="6">1.11.1.28</ecNumber>
    </recommendedName>
    <alternativeName>
        <fullName evidence="6">Alkylhydroperoxidase AhpD</fullName>
    </alternativeName>
</protein>
<dbReference type="KEGG" id="adin:H7849_24650"/>
<dbReference type="NCBIfam" id="TIGR00777">
    <property type="entry name" value="ahpD"/>
    <property type="match status" value="1"/>
</dbReference>
<evidence type="ECO:0000313" key="9">
    <source>
        <dbReference type="Proteomes" id="UP000515312"/>
    </source>
</evidence>
<keyword evidence="3 6" id="KW-0560">Oxidoreductase</keyword>
<dbReference type="GO" id="GO:0032843">
    <property type="term" value="F:hydroperoxide reductase activity"/>
    <property type="evidence" value="ECO:0007669"/>
    <property type="project" value="InterPro"/>
</dbReference>
<feature type="disulfide bond" evidence="6">
    <location>
        <begin position="132"/>
        <end position="135"/>
    </location>
</feature>
<dbReference type="InterPro" id="IPR004674">
    <property type="entry name" value="AhpD"/>
</dbReference>
<dbReference type="PANTHER" id="PTHR33930">
    <property type="entry name" value="ALKYL HYDROPEROXIDE REDUCTASE AHPD"/>
    <property type="match status" value="1"/>
</dbReference>
<dbReference type="Proteomes" id="UP000515312">
    <property type="component" value="Chromosome"/>
</dbReference>
<name>A0A7G8BHX3_9BACT</name>
<feature type="disulfide bond" description="Interchain (with AhpC); in linked form" evidence="6">
    <location>
        <position position="135"/>
    </location>
</feature>
<feature type="active site" description="Proton donor" evidence="6">
    <location>
        <position position="132"/>
    </location>
</feature>
<keyword evidence="1 6" id="KW-0575">Peroxidase</keyword>
<evidence type="ECO:0000313" key="8">
    <source>
        <dbReference type="EMBL" id="QNI32143.1"/>
    </source>
</evidence>
<dbReference type="EMBL" id="CP060394">
    <property type="protein sequence ID" value="QNI32143.1"/>
    <property type="molecule type" value="Genomic_DNA"/>
</dbReference>
<organism evidence="8 9">
    <name type="scientific">Alloacidobacterium dinghuense</name>
    <dbReference type="NCBI Taxonomy" id="2763107"/>
    <lineage>
        <taxon>Bacteria</taxon>
        <taxon>Pseudomonadati</taxon>
        <taxon>Acidobacteriota</taxon>
        <taxon>Terriglobia</taxon>
        <taxon>Terriglobales</taxon>
        <taxon>Acidobacteriaceae</taxon>
        <taxon>Alloacidobacterium</taxon>
    </lineage>
</organism>
<reference evidence="8 9" key="1">
    <citation type="submission" date="2020-08" db="EMBL/GenBank/DDBJ databases">
        <title>Edaphobacter telluris sp. nov. and Acidobacterium dinghuensis sp. nov., two acidobacteria isolated from forest soil.</title>
        <authorList>
            <person name="Fu J."/>
            <person name="Qiu L."/>
        </authorList>
    </citation>
    <scope>NUCLEOTIDE SEQUENCE [LARGE SCALE GENOMIC DNA]</scope>
    <source>
        <strain evidence="8">4Y35</strain>
    </source>
</reference>
<keyword evidence="2 6" id="KW-0049">Antioxidant</keyword>
<dbReference type="InterPro" id="IPR029032">
    <property type="entry name" value="AhpD-like"/>
</dbReference>
<dbReference type="SUPFAM" id="SSF69118">
    <property type="entry name" value="AhpD-like"/>
    <property type="match status" value="1"/>
</dbReference>
<feature type="domain" description="Carboxymuconolactone decarboxylase-like" evidence="7">
    <location>
        <begin position="101"/>
        <end position="177"/>
    </location>
</feature>
<evidence type="ECO:0000256" key="3">
    <source>
        <dbReference type="ARBA" id="ARBA00023002"/>
    </source>
</evidence>
<feature type="active site" description="Cysteine sulfenic acid (-SOH) intermediate" evidence="6">
    <location>
        <position position="135"/>
    </location>
</feature>
<dbReference type="GO" id="GO:0006979">
    <property type="term" value="P:response to oxidative stress"/>
    <property type="evidence" value="ECO:0007669"/>
    <property type="project" value="InterPro"/>
</dbReference>
<accession>A0A7G8BHX3</accession>
<evidence type="ECO:0000259" key="7">
    <source>
        <dbReference type="Pfam" id="PF02627"/>
    </source>
</evidence>